<sequence length="639" mass="69950">MSLYIRFCFKVTLFGPYADELNAFIASGEADNAVVAVLLAKVKMFQGQPTIQNTIYATKLVFNPVYTSAVDLKKRMLGKSATPSPGISLLKDTSKVSNEDDFLNLTPMATIEGVKDCSVEKTFAVFGTVKFIDGSEWWYTACTCNKKVYPDERMYFCPKCNKHVINVSPRYMIKVKVIDHTDSATFLIFDRDATDLFNKSCADMIEAFGMGNLADIPEEIGDLVDKSYLFKVETNVDPSGMYEKSFKVKKIVADPVLIEKFKAKYVESLKNNIAGDEGVVDAEDTNVVGDDGILNHTKRDNVVDGVSLKDDNTTAEVTQNLMAKFSESSAVESTKHADAENVENTIDPTKDIGLITPAKQSHALVEKFKATYVESLKNNIAGDEGVVDAEDANVVGDDGILNHTERDNIVDGVGLKDHKTTAEVTHIVDGLSPKDDKTVDGVGLKDDKTAAEVTHIVDGVGLKDDKTTADVTQNMMTSFSEICAADSTKDAGAENTIDLTKDSVLITPAKRSHAATQDVTHLGKKSISATVITGKNAGDKIFIPRFDLLPSDPGLPFKFKRRQFPITLCFAMTINKSQGQSLSHVGIYLPKPVFTHGQLYVAVSRVTSRKGLKLLILDEDDNICSETTNVVYREVFQNV</sequence>
<accession>A0ACB0LPL0</accession>
<gene>
    <name evidence="1" type="ORF">MILVUS5_LOCUS35262</name>
</gene>
<reference evidence="1" key="1">
    <citation type="submission" date="2023-10" db="EMBL/GenBank/DDBJ databases">
        <authorList>
            <person name="Rodriguez Cubillos JULIANA M."/>
            <person name="De Vega J."/>
        </authorList>
    </citation>
    <scope>NUCLEOTIDE SEQUENCE</scope>
</reference>
<organism evidence="1 2">
    <name type="scientific">Trifolium pratense</name>
    <name type="common">Red clover</name>
    <dbReference type="NCBI Taxonomy" id="57577"/>
    <lineage>
        <taxon>Eukaryota</taxon>
        <taxon>Viridiplantae</taxon>
        <taxon>Streptophyta</taxon>
        <taxon>Embryophyta</taxon>
        <taxon>Tracheophyta</taxon>
        <taxon>Spermatophyta</taxon>
        <taxon>Magnoliopsida</taxon>
        <taxon>eudicotyledons</taxon>
        <taxon>Gunneridae</taxon>
        <taxon>Pentapetalae</taxon>
        <taxon>rosids</taxon>
        <taxon>fabids</taxon>
        <taxon>Fabales</taxon>
        <taxon>Fabaceae</taxon>
        <taxon>Papilionoideae</taxon>
        <taxon>50 kb inversion clade</taxon>
        <taxon>NPAAA clade</taxon>
        <taxon>Hologalegina</taxon>
        <taxon>IRL clade</taxon>
        <taxon>Trifolieae</taxon>
        <taxon>Trifolium</taxon>
    </lineage>
</organism>
<protein>
    <submittedName>
        <fullName evidence="1">Uncharacterized protein</fullName>
    </submittedName>
</protein>
<evidence type="ECO:0000313" key="2">
    <source>
        <dbReference type="Proteomes" id="UP001177021"/>
    </source>
</evidence>
<proteinExistence type="predicted"/>
<comment type="caution">
    <text evidence="1">The sequence shown here is derived from an EMBL/GenBank/DDBJ whole genome shotgun (WGS) entry which is preliminary data.</text>
</comment>
<dbReference type="EMBL" id="CASHSV030000615">
    <property type="protein sequence ID" value="CAJ2671419.1"/>
    <property type="molecule type" value="Genomic_DNA"/>
</dbReference>
<dbReference type="Proteomes" id="UP001177021">
    <property type="component" value="Unassembled WGS sequence"/>
</dbReference>
<evidence type="ECO:0000313" key="1">
    <source>
        <dbReference type="EMBL" id="CAJ2671419.1"/>
    </source>
</evidence>
<name>A0ACB0LPL0_TRIPR</name>
<keyword evidence="2" id="KW-1185">Reference proteome</keyword>